<comment type="caution">
    <text evidence="1">The sequence shown here is derived from an EMBL/GenBank/DDBJ whole genome shotgun (WGS) entry which is preliminary data.</text>
</comment>
<reference evidence="1" key="1">
    <citation type="submission" date="2019-04" db="EMBL/GenBank/DDBJ databases">
        <title>Evolution of Biomass-Degrading Anaerobic Consortia Revealed by Metagenomics.</title>
        <authorList>
            <person name="Peng X."/>
        </authorList>
    </citation>
    <scope>NUCLEOTIDE SEQUENCE</scope>
    <source>
        <strain evidence="1">SIG66</strain>
    </source>
</reference>
<gene>
    <name evidence="1" type="ORF">E7027_02125</name>
</gene>
<dbReference type="Gene3D" id="3.30.1310.10">
    <property type="entry name" value="Nucleoid-associated protein YbaB-like domain"/>
    <property type="match status" value="1"/>
</dbReference>
<proteinExistence type="predicted"/>
<organism evidence="1 2">
    <name type="scientific">Candidatus Avelusimicrobium gallicola</name>
    <dbReference type="NCBI Taxonomy" id="2562704"/>
    <lineage>
        <taxon>Bacteria</taxon>
        <taxon>Pseudomonadati</taxon>
        <taxon>Elusimicrobiota</taxon>
        <taxon>Elusimicrobia</taxon>
        <taxon>Elusimicrobiales</taxon>
        <taxon>Elusimicrobiaceae</taxon>
        <taxon>Candidatus Avelusimicrobium</taxon>
    </lineage>
</organism>
<protein>
    <submittedName>
        <fullName evidence="1">YbaB/EbfC family nucleoid-associated protein</fullName>
    </submittedName>
</protein>
<dbReference type="EMBL" id="SUVG01000002">
    <property type="protein sequence ID" value="MBE6420929.1"/>
    <property type="molecule type" value="Genomic_DNA"/>
</dbReference>
<dbReference type="Pfam" id="PF02575">
    <property type="entry name" value="YbaB_DNA_bd"/>
    <property type="match status" value="1"/>
</dbReference>
<sequence length="97" mass="10893">MFDKLGQLKDLWKLKNQMEEIKKRLDNMVIKVESPRHVFELTISGSQEVKEVKVDALAKNFSEAELADDLKAVINKAVRDSQGMAAQAMGNFGMPQA</sequence>
<accession>A0A928DPW8</accession>
<dbReference type="SUPFAM" id="SSF82607">
    <property type="entry name" value="YbaB-like"/>
    <property type="match status" value="1"/>
</dbReference>
<dbReference type="Proteomes" id="UP000725649">
    <property type="component" value="Unassembled WGS sequence"/>
</dbReference>
<dbReference type="AlphaFoldDB" id="A0A928DPW8"/>
<evidence type="ECO:0000313" key="1">
    <source>
        <dbReference type="EMBL" id="MBE6420929.1"/>
    </source>
</evidence>
<name>A0A928DPW8_9BACT</name>
<dbReference type="GO" id="GO:0003677">
    <property type="term" value="F:DNA binding"/>
    <property type="evidence" value="ECO:0007669"/>
    <property type="project" value="InterPro"/>
</dbReference>
<evidence type="ECO:0000313" key="2">
    <source>
        <dbReference type="Proteomes" id="UP000725649"/>
    </source>
</evidence>
<dbReference type="InterPro" id="IPR004401">
    <property type="entry name" value="YbaB/EbfC"/>
</dbReference>
<dbReference type="InterPro" id="IPR036894">
    <property type="entry name" value="YbaB-like_sf"/>
</dbReference>